<accession>A0A9P6MUT5</accession>
<organism evidence="3 4">
    <name type="scientific">Entomortierella chlamydospora</name>
    <dbReference type="NCBI Taxonomy" id="101097"/>
    <lineage>
        <taxon>Eukaryota</taxon>
        <taxon>Fungi</taxon>
        <taxon>Fungi incertae sedis</taxon>
        <taxon>Mucoromycota</taxon>
        <taxon>Mortierellomycotina</taxon>
        <taxon>Mortierellomycetes</taxon>
        <taxon>Mortierellales</taxon>
        <taxon>Mortierellaceae</taxon>
        <taxon>Entomortierella</taxon>
    </lineage>
</organism>
<dbReference type="CDD" id="cd06257">
    <property type="entry name" value="DnaJ"/>
    <property type="match status" value="1"/>
</dbReference>
<sequence>MDLDKRILYRTLDVSSTSSKEDVELAYRRFMMRHHPGDEEAIVDPSEDPVVVANVARKILCDPEERKKYDNSFRILAPEAGEGRKLPDCVTFTLFTIFLSFLAIRLYGIVNWNYYVVFVPIWVLDSWLVCRECFFLYLGVQLISRSEVLLDGKLDETSSQLIKVLFKESLKEFLNGLFKGSFNAALTIAFQILIARKANDPSSITASLVFAPYFVLEGWKSDATRIQDNVHSS</sequence>
<keyword evidence="1" id="KW-0812">Transmembrane</keyword>
<protein>
    <recommendedName>
        <fullName evidence="2">J domain-containing protein</fullName>
    </recommendedName>
</protein>
<evidence type="ECO:0000259" key="2">
    <source>
        <dbReference type="PROSITE" id="PS50076"/>
    </source>
</evidence>
<name>A0A9P6MUT5_9FUNG</name>
<dbReference type="AlphaFoldDB" id="A0A9P6MUT5"/>
<keyword evidence="4" id="KW-1185">Reference proteome</keyword>
<dbReference type="InterPro" id="IPR001623">
    <property type="entry name" value="DnaJ_domain"/>
</dbReference>
<comment type="caution">
    <text evidence="3">The sequence shown here is derived from an EMBL/GenBank/DDBJ whole genome shotgun (WGS) entry which is preliminary data.</text>
</comment>
<evidence type="ECO:0000313" key="3">
    <source>
        <dbReference type="EMBL" id="KAG0013053.1"/>
    </source>
</evidence>
<dbReference type="Proteomes" id="UP000703661">
    <property type="component" value="Unassembled WGS sequence"/>
</dbReference>
<dbReference type="InterPro" id="IPR036869">
    <property type="entry name" value="J_dom_sf"/>
</dbReference>
<gene>
    <name evidence="3" type="ORF">BGZ80_011310</name>
</gene>
<feature type="transmembrane region" description="Helical" evidence="1">
    <location>
        <begin position="89"/>
        <end position="108"/>
    </location>
</feature>
<dbReference type="Pfam" id="PF10269">
    <property type="entry name" value="Tmemb_185A"/>
    <property type="match status" value="1"/>
</dbReference>
<keyword evidence="1" id="KW-1133">Transmembrane helix</keyword>
<keyword evidence="1" id="KW-0472">Membrane</keyword>
<evidence type="ECO:0000256" key="1">
    <source>
        <dbReference type="SAM" id="Phobius"/>
    </source>
</evidence>
<dbReference type="EMBL" id="JAAAID010000897">
    <property type="protein sequence ID" value="KAG0013053.1"/>
    <property type="molecule type" value="Genomic_DNA"/>
</dbReference>
<reference evidence="3" key="1">
    <citation type="journal article" date="2020" name="Fungal Divers.">
        <title>Resolving the Mortierellaceae phylogeny through synthesis of multi-gene phylogenetics and phylogenomics.</title>
        <authorList>
            <person name="Vandepol N."/>
            <person name="Liber J."/>
            <person name="Desiro A."/>
            <person name="Na H."/>
            <person name="Kennedy M."/>
            <person name="Barry K."/>
            <person name="Grigoriev I.V."/>
            <person name="Miller A.N."/>
            <person name="O'Donnell K."/>
            <person name="Stajich J.E."/>
            <person name="Bonito G."/>
        </authorList>
    </citation>
    <scope>NUCLEOTIDE SEQUENCE</scope>
    <source>
        <strain evidence="3">NRRL 2769</strain>
    </source>
</reference>
<dbReference type="Gene3D" id="1.10.287.110">
    <property type="entry name" value="DnaJ domain"/>
    <property type="match status" value="1"/>
</dbReference>
<dbReference type="SUPFAM" id="SSF46565">
    <property type="entry name" value="Chaperone J-domain"/>
    <property type="match status" value="1"/>
</dbReference>
<dbReference type="PANTHER" id="PTHR13568">
    <property type="entry name" value="FAM11A, B PROTEIN"/>
    <property type="match status" value="1"/>
</dbReference>
<dbReference type="InterPro" id="IPR019396">
    <property type="entry name" value="TM_Fragile-X-F-assoc"/>
</dbReference>
<dbReference type="Pfam" id="PF00226">
    <property type="entry name" value="DnaJ"/>
    <property type="match status" value="1"/>
</dbReference>
<dbReference type="PROSITE" id="PS50076">
    <property type="entry name" value="DNAJ_2"/>
    <property type="match status" value="1"/>
</dbReference>
<evidence type="ECO:0000313" key="4">
    <source>
        <dbReference type="Proteomes" id="UP000703661"/>
    </source>
</evidence>
<proteinExistence type="predicted"/>
<dbReference type="PANTHER" id="PTHR13568:SF9">
    <property type="entry name" value="TRANSMEMBRANE PROTEIN 203"/>
    <property type="match status" value="1"/>
</dbReference>
<feature type="domain" description="J" evidence="2">
    <location>
        <begin position="7"/>
        <end position="73"/>
    </location>
</feature>